<feature type="compositionally biased region" description="Pro residues" evidence="1">
    <location>
        <begin position="203"/>
        <end position="217"/>
    </location>
</feature>
<protein>
    <submittedName>
        <fullName evidence="2">Uncharacterized protein</fullName>
    </submittedName>
</protein>
<gene>
    <name evidence="2" type="ORF">WN51_11136</name>
</gene>
<organism evidence="2 3">
    <name type="scientific">Melipona quadrifasciata</name>
    <dbReference type="NCBI Taxonomy" id="166423"/>
    <lineage>
        <taxon>Eukaryota</taxon>
        <taxon>Metazoa</taxon>
        <taxon>Ecdysozoa</taxon>
        <taxon>Arthropoda</taxon>
        <taxon>Hexapoda</taxon>
        <taxon>Insecta</taxon>
        <taxon>Pterygota</taxon>
        <taxon>Neoptera</taxon>
        <taxon>Endopterygota</taxon>
        <taxon>Hymenoptera</taxon>
        <taxon>Apocrita</taxon>
        <taxon>Aculeata</taxon>
        <taxon>Apoidea</taxon>
        <taxon>Anthophila</taxon>
        <taxon>Apidae</taxon>
        <taxon>Melipona</taxon>
    </lineage>
</organism>
<evidence type="ECO:0000313" key="3">
    <source>
        <dbReference type="Proteomes" id="UP000053105"/>
    </source>
</evidence>
<reference evidence="2 3" key="1">
    <citation type="submission" date="2015-07" db="EMBL/GenBank/DDBJ databases">
        <title>The genome of Melipona quadrifasciata.</title>
        <authorList>
            <person name="Pan H."/>
            <person name="Kapheim K."/>
        </authorList>
    </citation>
    <scope>NUCLEOTIDE SEQUENCE [LARGE SCALE GENOMIC DNA]</scope>
    <source>
        <strain evidence="2">0111107301</strain>
        <tissue evidence="2">Whole body</tissue>
    </source>
</reference>
<keyword evidence="3" id="KW-1185">Reference proteome</keyword>
<evidence type="ECO:0000313" key="2">
    <source>
        <dbReference type="EMBL" id="KOX76809.1"/>
    </source>
</evidence>
<sequence length="356" mass="40510">MLASWARHAKLMNKNVTKCESTLQSAHGITELDNVVLHNTPLWYYPDISTPSSRVLKFNKIDLKPNRGRYSREELRFSHSPEVERSIRASFIVSSHVSSVCTIGCVFLESGGSTIDSGYTLARTSEDEIGSGCPGYQVESSSTVYLPVYSLPNMKTYGETLRFSSFSMKDPEDDGFEDISQRLHLWDLNLQWRETLAKHRRPPPSPSPPSPLSPPSQNPILHSSTLIINLLYISHTCNDKVNNKDYGQQNTVIAEWIMIGDVAIFPEELRCVDYKKTMRVRVMARRILSKQNASQREIMCELRLALSSEDSEDLSEQLNKLCDLQASRGELSSFEIYVCFEGNFTLYTMNRLLYKK</sequence>
<feature type="region of interest" description="Disordered" evidence="1">
    <location>
        <begin position="198"/>
        <end position="218"/>
    </location>
</feature>
<dbReference type="Proteomes" id="UP000053105">
    <property type="component" value="Unassembled WGS sequence"/>
</dbReference>
<evidence type="ECO:0000256" key="1">
    <source>
        <dbReference type="SAM" id="MobiDB-lite"/>
    </source>
</evidence>
<name>A0A0M9A6F4_9HYME</name>
<proteinExistence type="predicted"/>
<dbReference type="AlphaFoldDB" id="A0A0M9A6F4"/>
<dbReference type="EMBL" id="KQ435740">
    <property type="protein sequence ID" value="KOX76809.1"/>
    <property type="molecule type" value="Genomic_DNA"/>
</dbReference>
<accession>A0A0M9A6F4</accession>